<evidence type="ECO:0000313" key="27">
    <source>
        <dbReference type="Proteomes" id="UP000626092"/>
    </source>
</evidence>
<name>A0A834HB00_RHOSS</name>
<evidence type="ECO:0000256" key="13">
    <source>
        <dbReference type="ARBA" id="ARBA00023034"/>
    </source>
</evidence>
<evidence type="ECO:0000256" key="17">
    <source>
        <dbReference type="SAM" id="MobiDB-lite"/>
    </source>
</evidence>
<dbReference type="InterPro" id="IPR036174">
    <property type="entry name" value="Znf_Sec23_Sec24_sf"/>
</dbReference>
<dbReference type="Gene3D" id="2.30.30.380">
    <property type="entry name" value="Zn-finger domain of Sec23/24"/>
    <property type="match status" value="1"/>
</dbReference>
<dbReference type="Pfam" id="PF00626">
    <property type="entry name" value="Gelsolin"/>
    <property type="match status" value="1"/>
</dbReference>
<evidence type="ECO:0000313" key="26">
    <source>
        <dbReference type="EMBL" id="KAF7144835.1"/>
    </source>
</evidence>
<dbReference type="InterPro" id="IPR037364">
    <property type="entry name" value="Sec23"/>
</dbReference>
<comment type="similarity">
    <text evidence="4">Belongs to the SEC23/SEC24 family. SEC23 subfamily.</text>
</comment>
<dbReference type="SUPFAM" id="SSF81995">
    <property type="entry name" value="beta-sandwich domain of Sec23/24"/>
    <property type="match status" value="1"/>
</dbReference>
<evidence type="ECO:0000256" key="3">
    <source>
        <dbReference type="ARBA" id="ARBA00004397"/>
    </source>
</evidence>
<dbReference type="InterPro" id="IPR015798">
    <property type="entry name" value="Cu_amine_oxidase_C"/>
</dbReference>
<dbReference type="InterPro" id="IPR036175">
    <property type="entry name" value="Sec23/24_helical_dom_sf"/>
</dbReference>
<evidence type="ECO:0000256" key="9">
    <source>
        <dbReference type="ARBA" id="ARBA00022824"/>
    </source>
</evidence>
<comment type="function">
    <text evidence="16">Component of the coat protein complex II (COPII) which promotes the formation of transport vesicles from the endoplasmic reticulum (ER). The coat has two main functions, the physical deformation of the endoplasmic reticulum membrane into vesicles and the selection of cargo molecules.</text>
</comment>
<dbReference type="FunFam" id="3.40.50.410:FF:000043">
    <property type="entry name" value="Protein transport protein SEC23"/>
    <property type="match status" value="1"/>
</dbReference>
<evidence type="ECO:0000259" key="23">
    <source>
        <dbReference type="Pfam" id="PF04811"/>
    </source>
</evidence>
<dbReference type="Pfam" id="PF04811">
    <property type="entry name" value="Sec23_trunk"/>
    <property type="match status" value="1"/>
</dbReference>
<dbReference type="Gene3D" id="3.10.450.40">
    <property type="match status" value="2"/>
</dbReference>
<keyword evidence="14" id="KW-0472">Membrane</keyword>
<evidence type="ECO:0000259" key="24">
    <source>
        <dbReference type="Pfam" id="PF04815"/>
    </source>
</evidence>
<dbReference type="PANTHER" id="PTHR11141">
    <property type="entry name" value="PROTEIN TRANSPORT PROTEIN SEC23"/>
    <property type="match status" value="1"/>
</dbReference>
<keyword evidence="11" id="KW-0931">ER-Golgi transport</keyword>
<dbReference type="Pfam" id="PF04810">
    <property type="entry name" value="zf-Sec23_Sec24"/>
    <property type="match status" value="1"/>
</dbReference>
<dbReference type="InterPro" id="IPR036465">
    <property type="entry name" value="vWFA_dom_sf"/>
</dbReference>
<dbReference type="FunFam" id="2.30.30.380:FF:000001">
    <property type="entry name" value="Protein transport protein SEC23"/>
    <property type="match status" value="1"/>
</dbReference>
<organism evidence="26 27">
    <name type="scientific">Rhododendron simsii</name>
    <name type="common">Sims's rhododendron</name>
    <dbReference type="NCBI Taxonomy" id="118357"/>
    <lineage>
        <taxon>Eukaryota</taxon>
        <taxon>Viridiplantae</taxon>
        <taxon>Streptophyta</taxon>
        <taxon>Embryophyta</taxon>
        <taxon>Tracheophyta</taxon>
        <taxon>Spermatophyta</taxon>
        <taxon>Magnoliopsida</taxon>
        <taxon>eudicotyledons</taxon>
        <taxon>Gunneridae</taxon>
        <taxon>Pentapetalae</taxon>
        <taxon>asterids</taxon>
        <taxon>Ericales</taxon>
        <taxon>Ericaceae</taxon>
        <taxon>Ericoideae</taxon>
        <taxon>Rhodoreae</taxon>
        <taxon>Rhododendron</taxon>
    </lineage>
</organism>
<dbReference type="GO" id="GO:0005507">
    <property type="term" value="F:copper ion binding"/>
    <property type="evidence" value="ECO:0007669"/>
    <property type="project" value="InterPro"/>
</dbReference>
<dbReference type="GO" id="GO:0090110">
    <property type="term" value="P:COPII-coated vesicle cargo loading"/>
    <property type="evidence" value="ECO:0007669"/>
    <property type="project" value="TreeGrafter"/>
</dbReference>
<dbReference type="GO" id="GO:0048038">
    <property type="term" value="F:quinone binding"/>
    <property type="evidence" value="ECO:0007669"/>
    <property type="project" value="InterPro"/>
</dbReference>
<feature type="domain" description="Sec23/Sec24 trunk" evidence="23">
    <location>
        <begin position="275"/>
        <end position="531"/>
    </location>
</feature>
<feature type="domain" description="Gelsolin-like" evidence="18">
    <location>
        <begin position="769"/>
        <end position="855"/>
    </location>
</feature>
<comment type="subcellular location">
    <subcellularLocation>
        <location evidence="2">Cytoplasmic vesicle</location>
        <location evidence="2">COPII-coated vesicle membrane</location>
        <topology evidence="2">Peripheral membrane protein</topology>
        <orientation evidence="2">Cytoplasmic side</orientation>
    </subcellularLocation>
    <subcellularLocation>
        <location evidence="3">Endoplasmic reticulum membrane</location>
        <topology evidence="3">Peripheral membrane protein</topology>
        <orientation evidence="3">Cytoplasmic side</orientation>
    </subcellularLocation>
    <subcellularLocation>
        <location evidence="1">Golgi apparatus membrane</location>
        <topology evidence="1">Peripheral membrane protein</topology>
        <orientation evidence="1">Cytoplasmic side</orientation>
    </subcellularLocation>
</comment>
<dbReference type="InterPro" id="IPR006896">
    <property type="entry name" value="Sec23/24_trunk_dom"/>
</dbReference>
<dbReference type="InterPro" id="IPR036460">
    <property type="entry name" value="Cu_amine_oxidase_C_sf"/>
</dbReference>
<evidence type="ECO:0000256" key="5">
    <source>
        <dbReference type="ARBA" id="ARBA00013451"/>
    </source>
</evidence>
<evidence type="ECO:0000259" key="18">
    <source>
        <dbReference type="Pfam" id="PF00626"/>
    </source>
</evidence>
<dbReference type="GO" id="GO:0009308">
    <property type="term" value="P:amine metabolic process"/>
    <property type="evidence" value="ECO:0007669"/>
    <property type="project" value="InterPro"/>
</dbReference>
<evidence type="ECO:0000256" key="8">
    <source>
        <dbReference type="ARBA" id="ARBA00022723"/>
    </source>
</evidence>
<dbReference type="Proteomes" id="UP000626092">
    <property type="component" value="Unassembled WGS sequence"/>
</dbReference>
<dbReference type="FunFam" id="3.40.20.10:FF:000041">
    <property type="entry name" value="Protein transport protein SEC23"/>
    <property type="match status" value="1"/>
</dbReference>
<dbReference type="EMBL" id="WJXA01000004">
    <property type="protein sequence ID" value="KAF7144835.1"/>
    <property type="molecule type" value="Genomic_DNA"/>
</dbReference>
<keyword evidence="8" id="KW-0479">Metal-binding</keyword>
<evidence type="ECO:0000256" key="6">
    <source>
        <dbReference type="ARBA" id="ARBA00021212"/>
    </source>
</evidence>
<dbReference type="GO" id="GO:0070971">
    <property type="term" value="C:endoplasmic reticulum exit site"/>
    <property type="evidence" value="ECO:0007669"/>
    <property type="project" value="TreeGrafter"/>
</dbReference>
<dbReference type="InterPro" id="IPR029006">
    <property type="entry name" value="ADF-H/Gelsolin-like_dom_sf"/>
</dbReference>
<dbReference type="GO" id="GO:0008131">
    <property type="term" value="F:primary methylamine oxidase activity"/>
    <property type="evidence" value="ECO:0007669"/>
    <property type="project" value="InterPro"/>
</dbReference>
<evidence type="ECO:0000256" key="14">
    <source>
        <dbReference type="ARBA" id="ARBA00023136"/>
    </source>
</evidence>
<dbReference type="Gene3D" id="3.40.20.10">
    <property type="entry name" value="Severin"/>
    <property type="match status" value="1"/>
</dbReference>
<dbReference type="SUPFAM" id="SSF49998">
    <property type="entry name" value="Amine oxidase catalytic domain"/>
    <property type="match status" value="1"/>
</dbReference>
<evidence type="ECO:0000259" key="20">
    <source>
        <dbReference type="Pfam" id="PF02727"/>
    </source>
</evidence>
<evidence type="ECO:0000256" key="10">
    <source>
        <dbReference type="ARBA" id="ARBA00022833"/>
    </source>
</evidence>
<dbReference type="Gene3D" id="2.70.98.20">
    <property type="entry name" value="Copper amine oxidase, catalytic domain"/>
    <property type="match status" value="1"/>
</dbReference>
<reference evidence="26" key="1">
    <citation type="submission" date="2019-11" db="EMBL/GenBank/DDBJ databases">
        <authorList>
            <person name="Liu Y."/>
            <person name="Hou J."/>
            <person name="Li T.-Q."/>
            <person name="Guan C.-H."/>
            <person name="Wu X."/>
            <person name="Wu H.-Z."/>
            <person name="Ling F."/>
            <person name="Zhang R."/>
            <person name="Shi X.-G."/>
            <person name="Ren J.-P."/>
            <person name="Chen E.-F."/>
            <person name="Sun J.-M."/>
        </authorList>
    </citation>
    <scope>NUCLEOTIDE SEQUENCE</scope>
    <source>
        <strain evidence="26">Adult_tree_wgs_1</strain>
        <tissue evidence="26">Leaves</tissue>
    </source>
</reference>
<dbReference type="GO" id="GO:0030127">
    <property type="term" value="C:COPII vesicle coat"/>
    <property type="evidence" value="ECO:0007669"/>
    <property type="project" value="InterPro"/>
</dbReference>
<feature type="domain" description="Copper amine oxidase N3-terminal" evidence="21">
    <location>
        <begin position="1099"/>
        <end position="1197"/>
    </location>
</feature>
<keyword evidence="15" id="KW-0968">Cytoplasmic vesicle</keyword>
<keyword evidence="10" id="KW-0862">Zinc</keyword>
<dbReference type="Pfam" id="PF01179">
    <property type="entry name" value="Cu_amine_oxid"/>
    <property type="match status" value="1"/>
</dbReference>
<evidence type="ECO:0000256" key="4">
    <source>
        <dbReference type="ARBA" id="ARBA00009210"/>
    </source>
</evidence>
<feature type="domain" description="Sec23/Sec24 beta-sandwich" evidence="25">
    <location>
        <begin position="543"/>
        <end position="642"/>
    </location>
</feature>
<evidence type="ECO:0000256" key="2">
    <source>
        <dbReference type="ARBA" id="ARBA00004299"/>
    </source>
</evidence>
<dbReference type="GO" id="GO:0005096">
    <property type="term" value="F:GTPase activator activity"/>
    <property type="evidence" value="ECO:0007669"/>
    <property type="project" value="TreeGrafter"/>
</dbReference>
<evidence type="ECO:0000256" key="1">
    <source>
        <dbReference type="ARBA" id="ARBA00004255"/>
    </source>
</evidence>
<dbReference type="SUPFAM" id="SSF53300">
    <property type="entry name" value="vWA-like"/>
    <property type="match status" value="1"/>
</dbReference>
<dbReference type="InterPro" id="IPR006900">
    <property type="entry name" value="Sec23/24_helical_dom"/>
</dbReference>
<evidence type="ECO:0000259" key="22">
    <source>
        <dbReference type="Pfam" id="PF04810"/>
    </source>
</evidence>
<dbReference type="GO" id="GO:0008270">
    <property type="term" value="F:zinc ion binding"/>
    <property type="evidence" value="ECO:0007669"/>
    <property type="project" value="InterPro"/>
</dbReference>
<dbReference type="InterPro" id="IPR012990">
    <property type="entry name" value="Beta-sandwich_Sec23_24"/>
</dbReference>
<dbReference type="Gene3D" id="1.20.120.730">
    <property type="entry name" value="Sec23/Sec24 helical domain"/>
    <property type="match status" value="1"/>
</dbReference>
<dbReference type="InterPro" id="IPR016182">
    <property type="entry name" value="Cu_amine_oxidase_N-reg"/>
</dbReference>
<keyword evidence="12" id="KW-0653">Protein transport</keyword>
<comment type="caution">
    <text evidence="26">The sequence shown here is derived from an EMBL/GenBank/DDBJ whole genome shotgun (WGS) entry which is preliminary data.</text>
</comment>
<feature type="compositionally biased region" description="Polar residues" evidence="17">
    <location>
        <begin position="138"/>
        <end position="197"/>
    </location>
</feature>
<evidence type="ECO:0000259" key="25">
    <source>
        <dbReference type="Pfam" id="PF08033"/>
    </source>
</evidence>
<dbReference type="InterPro" id="IPR006895">
    <property type="entry name" value="Znf_Sec23_Sec24"/>
</dbReference>
<sequence>MDFVELEAIEGLRWTWNAWPVTKPGAAALVIPLSIMCTPLMQLTDLPLLPYDPLVCAGPQCGAVLNPYARVDYQSRTWVCPFCYRKNAFPRSYTGIGEHNLPAELFPTYSTVEYQLVNPNPSLNLSLSGNWSKNANPSSSLDLSGNWSKNPNPSSNTNLSGNWGKTPNPSSNADLSGNWCKNPNPSSNADMNGNWGRNPNPGAYLNLSGNWSKNPNPGSDSSLSGNSGKNPNPSSNLCLSRKWGNNGLTSLDSSFSRSSSGSLAGLDARKVGVGPAFVFVVDVCSSEEEIRALKNELLLVVSRLPENALVGLVTFDGMVRVYDLGFSECLRVLVLHGERELSSDQTQKLMGIHHIKHLQLGKAPANQKQGFLLPVSECEFNLTTVIDDLHSSPPVMPGHRPQRSTGAAISAAVGLLEGCSISTGSRILVFTSGPATVGPGMIVESDKGNAIRTHRDLNSGHAANHRKSSEFYKRLSGRLMDASIVLDLFACSLDQVGAAELRASVENSGGFMMLGDSFESDQFKKCLRHLFNRDKDGNLKMCFDATIEIVTTKDVKISGALGPCVSLRQKNSSVSNKEIGEGGTNMWKLGTLTNKTCIVFFFQVGDEQKAQPNSAFLIQFITRYRSGNMGIRKRVTTAARRWMGTHSPEIAPGFDQEVAAAVMARLAIHKAEKDFAEDVIRWLDNMLVRFASKFGDYVPEDPSSFRLSSNFSMFPQFMYHLRRSQFIDVFNSSPDETAFFRLMLNREGVVGSLIMIQPTLFQYSFDGPPVPVLLDVCSISSDVILLFDSYFYVVIHYGSKIAQWRKLGYDKDPNHGSFRKLLEAPEVDAEQLVAERVPVPKLVKCDQQSSQARILLAKLNPSVTQNSTYKDGSEIIFTDDVSLQVFIEHLMDLAPEFGAKANVDQIRDSKARFTLDEEYDQNFSPQLIQNHCCATYFGDAHLLFEIGNILLHDQNQGGVDFVYITLFIFPHSWNPVTKKGLSVHAKFGSVLETKASKPNNLLTEAPVHPLDPLTVTEINTVRAILSSYVPFSYAFPAIHSLSLDEPKKSLVLAWKNGDPLPPRKAHIIALSNGQTHVLTVDLDLGLVTGHVTNPGSGYPPLTAEDISVALQVVQSNEEFNKSIMARGVQFLDLSCGTPSAGWFGPDEEGRRVVKVQCFSTQGTPNYYMRPIEGLTLTVDIDRQEVVKISNTGRGIPLPKSANTDYQYIAQAKGPEMEPINPISIEQPNGPSYRVEDGHTVRWANWVFHLKPDQRAGMIISRATVRDSETGEPRSVMYKGFASELYVPYMDPDEAWYFKSYMDEGEFGLGVTAMSLVPLNDCPGYSYYMDGLFVSADGSPYVQPNMICLFERYAGDIGWRHSELNNFQIRESRPKVTLVARMAATVGNYDYIFDWEFQTDGLIRVKVGLSGMLMVKGSPHENMYQVPYKNNMSGPLVSENLIGVVHDHFVTFHLDMDIDGTNNSFVKVNLVKEETYPGQSPRKSYLKAERRVAKREENARVKLNIYDPSEFHVVNPSKMSRLGNPSGYKVVPGANAASLLDLDDPPQIRGAFTNNQIWVTQYNRIEQWAGGLLVYQSKGEDTLDVWSKRYITR</sequence>
<dbReference type="SUPFAM" id="SSF82919">
    <property type="entry name" value="Zn-finger domain of Sec23/24"/>
    <property type="match status" value="1"/>
</dbReference>
<feature type="compositionally biased region" description="Polar residues" evidence="17">
    <location>
        <begin position="207"/>
        <end position="220"/>
    </location>
</feature>
<dbReference type="GO" id="GO:0000139">
    <property type="term" value="C:Golgi membrane"/>
    <property type="evidence" value="ECO:0007669"/>
    <property type="project" value="UniProtKB-SubCell"/>
</dbReference>
<evidence type="ECO:0000259" key="19">
    <source>
        <dbReference type="Pfam" id="PF01179"/>
    </source>
</evidence>
<dbReference type="Pfam" id="PF02727">
    <property type="entry name" value="Cu_amine_oxidN2"/>
    <property type="match status" value="1"/>
</dbReference>
<feature type="compositionally biased region" description="Low complexity" evidence="17">
    <location>
        <begin position="221"/>
        <end position="237"/>
    </location>
</feature>
<dbReference type="Pfam" id="PF08033">
    <property type="entry name" value="Sec23_BS"/>
    <property type="match status" value="1"/>
</dbReference>
<feature type="domain" description="Copper amine oxidase N2-terminal" evidence="20">
    <location>
        <begin position="1008"/>
        <end position="1086"/>
    </location>
</feature>
<accession>A0A834HB00</accession>
<dbReference type="InterPro" id="IPR015800">
    <property type="entry name" value="Cu_amine_oxidase_N2"/>
</dbReference>
<keyword evidence="27" id="KW-1185">Reference proteome</keyword>
<evidence type="ECO:0000256" key="12">
    <source>
        <dbReference type="ARBA" id="ARBA00022927"/>
    </source>
</evidence>
<dbReference type="InterPro" id="IPR036180">
    <property type="entry name" value="Gelsolin-like_dom_sf"/>
</dbReference>
<protein>
    <recommendedName>
        <fullName evidence="6">Protein transport protein SEC23</fullName>
    </recommendedName>
    <alternativeName>
        <fullName evidence="5">Protein transport protein sec23</fullName>
    </alternativeName>
</protein>
<feature type="domain" description="Copper amine oxidase catalytic" evidence="19">
    <location>
        <begin position="1223"/>
        <end position="1588"/>
    </location>
</feature>
<keyword evidence="7" id="KW-0813">Transport</keyword>
<evidence type="ECO:0000259" key="21">
    <source>
        <dbReference type="Pfam" id="PF02728"/>
    </source>
</evidence>
<evidence type="ECO:0000256" key="15">
    <source>
        <dbReference type="ARBA" id="ARBA00023329"/>
    </source>
</evidence>
<keyword evidence="13" id="KW-0333">Golgi apparatus</keyword>
<feature type="region of interest" description="Disordered" evidence="17">
    <location>
        <begin position="138"/>
        <end position="239"/>
    </location>
</feature>
<feature type="domain" description="Zinc finger Sec23/Sec24-type" evidence="22">
    <location>
        <begin position="53"/>
        <end position="93"/>
    </location>
</feature>
<gene>
    <name evidence="26" type="ORF">RHSIM_Rhsim04G0193500</name>
</gene>
<evidence type="ECO:0000256" key="11">
    <source>
        <dbReference type="ARBA" id="ARBA00022892"/>
    </source>
</evidence>
<dbReference type="SUPFAM" id="SSF82754">
    <property type="entry name" value="C-terminal, gelsolin-like domain of Sec23/24"/>
    <property type="match status" value="1"/>
</dbReference>
<dbReference type="OrthoDB" id="10256289at2759"/>
<evidence type="ECO:0000256" key="7">
    <source>
        <dbReference type="ARBA" id="ARBA00022448"/>
    </source>
</evidence>
<dbReference type="GO" id="GO:0006886">
    <property type="term" value="P:intracellular protein transport"/>
    <property type="evidence" value="ECO:0007669"/>
    <property type="project" value="InterPro"/>
</dbReference>
<feature type="domain" description="Sec23/Sec24 helical" evidence="24">
    <location>
        <begin position="655"/>
        <end position="752"/>
    </location>
</feature>
<dbReference type="Pfam" id="PF02728">
    <property type="entry name" value="Cu_amine_oxidN3"/>
    <property type="match status" value="1"/>
</dbReference>
<dbReference type="SUPFAM" id="SSF81811">
    <property type="entry name" value="Helical domain of Sec23/24"/>
    <property type="match status" value="1"/>
</dbReference>
<dbReference type="Gene3D" id="3.40.50.410">
    <property type="entry name" value="von Willebrand factor, type A domain"/>
    <property type="match status" value="1"/>
</dbReference>
<dbReference type="GO" id="GO:0005789">
    <property type="term" value="C:endoplasmic reticulum membrane"/>
    <property type="evidence" value="ECO:0007669"/>
    <property type="project" value="UniProtKB-SubCell"/>
</dbReference>
<keyword evidence="9" id="KW-0256">Endoplasmic reticulum</keyword>
<dbReference type="PANTHER" id="PTHR11141:SF22">
    <property type="entry name" value="PROTEIN TRANSPORT PROTEIN SEC23 G"/>
    <property type="match status" value="1"/>
</dbReference>
<dbReference type="InterPro" id="IPR007123">
    <property type="entry name" value="Gelsolin-like_dom"/>
</dbReference>
<evidence type="ECO:0000256" key="16">
    <source>
        <dbReference type="ARBA" id="ARBA00025471"/>
    </source>
</evidence>
<dbReference type="Pfam" id="PF04815">
    <property type="entry name" value="Sec23_helical"/>
    <property type="match status" value="1"/>
</dbReference>
<dbReference type="InterPro" id="IPR015802">
    <property type="entry name" value="Cu_amine_oxidase_N3"/>
</dbReference>
<proteinExistence type="inferred from homology"/>
<dbReference type="SUPFAM" id="SSF54416">
    <property type="entry name" value="Amine oxidase N-terminal region"/>
    <property type="match status" value="2"/>
</dbReference>